<keyword evidence="3" id="KW-0805">Transcription regulation</keyword>
<dbReference type="GO" id="GO:0006368">
    <property type="term" value="P:transcription elongation by RNA polymerase II"/>
    <property type="evidence" value="ECO:0007669"/>
    <property type="project" value="TreeGrafter"/>
</dbReference>
<dbReference type="SUPFAM" id="SSF55920">
    <property type="entry name" value="Creatinase/aminopeptidase"/>
    <property type="match status" value="1"/>
</dbReference>
<keyword evidence="3" id="KW-0234">DNA repair</keyword>
<keyword evidence="3" id="KW-0227">DNA damage</keyword>
<dbReference type="GO" id="GO:0035101">
    <property type="term" value="C:FACT complex"/>
    <property type="evidence" value="ECO:0007669"/>
    <property type="project" value="UniProtKB-UniRule"/>
</dbReference>
<dbReference type="InterPro" id="IPR056595">
    <property type="entry name" value="Fact-SPT16_PH"/>
</dbReference>
<dbReference type="Pfam" id="PF08512">
    <property type="entry name" value="Rttp106-like_middle"/>
    <property type="match status" value="1"/>
</dbReference>
<dbReference type="Gene3D" id="2.30.29.210">
    <property type="entry name" value="FACT complex subunit Spt16p/Cdc68p"/>
    <property type="match status" value="1"/>
</dbReference>
<dbReference type="InterPro" id="IPR011993">
    <property type="entry name" value="PH-like_dom_sf"/>
</dbReference>
<gene>
    <name evidence="8" type="ORF">STCU_05517</name>
</gene>
<dbReference type="AlphaFoldDB" id="S9VL34"/>
<keyword evidence="2" id="KW-0175">Coiled coil</keyword>
<keyword evidence="3" id="KW-0158">Chromosome</keyword>
<sequence length="1090" mass="121881">MYNLLLWCCSLFSHSFPFSSCEFFSSKFWFCFLLLFFFLIIIIIIHVTYFFISVTRMAVLKVHTKRLRTIADSWNSSSTAPSVDILFCISGDITPFTLENQRGQALIQYALNSPTTLANVVFAITSTQLLVFHRSEVTVTVSEDLEGFEVTVLTDLSAFLSQLKTLASSKAVGVAQKELAIQEGSTAAEVITCLRESAGSLVEVAPFLGELLFVKDEESLQSIEKAAVLCKNIFKRFVRDLVANEFAKKSPKTLAQLRGEMCLKLEHPNQINGLEALSVDAYSVSSGLTPCVFHKGAYVSQIQVDQDELATLTSTPLRGDVVVIRFGLKHSGNTAFFGRTLLVEANAPPSAKEAFQLVHDVSDFVISRLIPGKQLSDIYKEAVDFAREKNGKLAEHLCKSFGFSTGLLVLEARGTISEKGTATVANGMGFVVRIVLEKVSDGTAEAYNVELADTVVVKNGAAELRTKGDRDLAEILYESEEVQETVQRDLSKITRSGLSGIVTESAEEQREKLLKRVLQKNHEEFVAAGGKKAKSASTEEYRYFEVGKLSLGEINPLGTTDSSQIKPPEAFLSEGICVQPEKKLVWLPVNGQPVPLHIATVNKVETKKEGSKYVLTVFLNSTQESNVAYKLNRTKAFVKEFTFTSDTDVFTNVQVQIQRILQQIKNDDAMRKRNALTADTRGLVLATNPVRLPQVKMRPPIVVGRQNKGCVGNLELHQNGLRFSLIGAPPVDILFDNVKHVIFQPSINNILVIYHITFKKAISIGGKSASDVQFIAEVMESSETASGQRKGYEEEYEAEDREKRRIHETNEQFIDFARRVEKRSNIRTQIPKSNFSFEGVHTRSMTAFYGTRDVLWAINDWPPFTEQRDEIEVVSFERVLSSGTNFDMTIVYKDYNKPVRMITLIDSKFLDVIKDWCLPERNDSSLSDGLYYMESNTNLAWKELLKTIREDSEWEPWLAGSGWSVLNNEDEEEEEDEEDSDSTYNDEEESEEDESDSDSSWSGDESSDVDSDEDDEESEVLSDSEQERKALAADRKRQYSDDDDDRPAKRPRVASAKQPPASLAPPGPTARVMKAPPNYGKASVPPPRRF</sequence>
<keyword evidence="3" id="KW-0235">DNA replication</keyword>
<keyword evidence="3" id="KW-0539">Nucleus</keyword>
<evidence type="ECO:0000256" key="1">
    <source>
        <dbReference type="ARBA" id="ARBA00010779"/>
    </source>
</evidence>
<reference evidence="8 9" key="1">
    <citation type="journal article" date="2013" name="PLoS ONE">
        <title>Predicting the Proteins of Angomonas deanei, Strigomonas culicis and Their Respective Endosymbionts Reveals New Aspects of the Trypanosomatidae Family.</title>
        <authorList>
            <person name="Motta M.C."/>
            <person name="Martins A.C."/>
            <person name="de Souza S.S."/>
            <person name="Catta-Preta C.M."/>
            <person name="Silva R."/>
            <person name="Klein C.C."/>
            <person name="de Almeida L.G."/>
            <person name="de Lima Cunha O."/>
            <person name="Ciapina L.P."/>
            <person name="Brocchi M."/>
            <person name="Colabardini A.C."/>
            <person name="de Araujo Lima B."/>
            <person name="Machado C.R."/>
            <person name="de Almeida Soares C.M."/>
            <person name="Probst C.M."/>
            <person name="de Menezes C.B."/>
            <person name="Thompson C.E."/>
            <person name="Bartholomeu D.C."/>
            <person name="Gradia D.F."/>
            <person name="Pavoni D.P."/>
            <person name="Grisard E.C."/>
            <person name="Fantinatti-Garboggini F."/>
            <person name="Marchini F.K."/>
            <person name="Rodrigues-Luiz G.F."/>
            <person name="Wagner G."/>
            <person name="Goldman G.H."/>
            <person name="Fietto J.L."/>
            <person name="Elias M.C."/>
            <person name="Goldman M.H."/>
            <person name="Sagot M.F."/>
            <person name="Pereira M."/>
            <person name="Stoco P.H."/>
            <person name="de Mendonca-Neto R.P."/>
            <person name="Teixeira S.M."/>
            <person name="Maciel T.E."/>
            <person name="de Oliveira Mendes T.A."/>
            <person name="Urmenyi T.P."/>
            <person name="de Souza W."/>
            <person name="Schenkman S."/>
            <person name="de Vasconcelos A.T."/>
        </authorList>
    </citation>
    <scope>NUCLEOTIDE SEQUENCE [LARGE SCALE GENOMIC DNA]</scope>
</reference>
<evidence type="ECO:0000256" key="4">
    <source>
        <dbReference type="SAM" id="MobiDB-lite"/>
    </source>
</evidence>
<dbReference type="EMBL" id="ATMH01005517">
    <property type="protein sequence ID" value="EPY27821.1"/>
    <property type="molecule type" value="Genomic_DNA"/>
</dbReference>
<dbReference type="GO" id="GO:0006260">
    <property type="term" value="P:DNA replication"/>
    <property type="evidence" value="ECO:0007669"/>
    <property type="project" value="UniProtKB-KW"/>
</dbReference>
<dbReference type="InterPro" id="IPR000994">
    <property type="entry name" value="Pept_M24"/>
</dbReference>
<feature type="domain" description="Histone chaperone RTT106/FACT complex subunit SPT16-like middle" evidence="7">
    <location>
        <begin position="837"/>
        <end position="923"/>
    </location>
</feature>
<feature type="compositionally biased region" description="Acidic residues" evidence="4">
    <location>
        <begin position="968"/>
        <end position="997"/>
    </location>
</feature>
<dbReference type="Pfam" id="PF00557">
    <property type="entry name" value="Peptidase_M24"/>
    <property type="match status" value="1"/>
</dbReference>
<dbReference type="PANTHER" id="PTHR13980:SF15">
    <property type="entry name" value="FACT COMPLEX SUBUNIT SPT16"/>
    <property type="match status" value="1"/>
</dbReference>
<organism evidence="8 9">
    <name type="scientific">Strigomonas culicis</name>
    <dbReference type="NCBI Taxonomy" id="28005"/>
    <lineage>
        <taxon>Eukaryota</taxon>
        <taxon>Discoba</taxon>
        <taxon>Euglenozoa</taxon>
        <taxon>Kinetoplastea</taxon>
        <taxon>Metakinetoplastina</taxon>
        <taxon>Trypanosomatida</taxon>
        <taxon>Trypanosomatidae</taxon>
        <taxon>Strigomonadinae</taxon>
        <taxon>Strigomonas</taxon>
    </lineage>
</organism>
<dbReference type="Proteomes" id="UP000015354">
    <property type="component" value="Unassembled WGS sequence"/>
</dbReference>
<name>S9VL34_9TRYP</name>
<dbReference type="Gene3D" id="2.30.29.150">
    <property type="match status" value="1"/>
</dbReference>
<dbReference type="PANTHER" id="PTHR13980">
    <property type="entry name" value="CDC68 RELATED"/>
    <property type="match status" value="1"/>
</dbReference>
<evidence type="ECO:0000313" key="8">
    <source>
        <dbReference type="EMBL" id="EPY27821.1"/>
    </source>
</evidence>
<keyword evidence="5" id="KW-1133">Transmembrane helix</keyword>
<keyword evidence="3" id="KW-0804">Transcription</keyword>
<evidence type="ECO:0000313" key="9">
    <source>
        <dbReference type="Proteomes" id="UP000015354"/>
    </source>
</evidence>
<dbReference type="OrthoDB" id="10251642at2759"/>
<accession>S9VL34</accession>
<feature type="domain" description="FACT complex subunit SPT16 middle" evidence="6">
    <location>
        <begin position="576"/>
        <end position="723"/>
    </location>
</feature>
<comment type="subunit">
    <text evidence="3">Component of the FACT complex.</text>
</comment>
<keyword evidence="5" id="KW-0812">Transmembrane</keyword>
<dbReference type="GO" id="GO:0031491">
    <property type="term" value="F:nucleosome binding"/>
    <property type="evidence" value="ECO:0007669"/>
    <property type="project" value="TreeGrafter"/>
</dbReference>
<comment type="function">
    <text evidence="3">Component of the FACT complex, a general chromatin factor that acts to reorganize nucleosomes. The FACT complex is involved in multiple processes that require DNA as a template such as mRNA elongation, DNA replication and DNA repair. During transcription elongation the FACT complex acts as a histone chaperone that both destabilizes and restores nucleosomal structure. It facilitates the passage of RNA polymerase II and transcription by promoting the dissociation of one histone H2A-H2B dimer from the nucleosome, then subsequently promotes the reestablishment of the nucleosome following the passage of RNA polymerase II.</text>
</comment>
<dbReference type="SMART" id="SM01286">
    <property type="entry name" value="SPT16"/>
    <property type="match status" value="1"/>
</dbReference>
<evidence type="ECO:0000256" key="2">
    <source>
        <dbReference type="ARBA" id="ARBA00023054"/>
    </source>
</evidence>
<dbReference type="Gene3D" id="2.30.29.30">
    <property type="entry name" value="Pleckstrin-homology domain (PH domain)/Phosphotyrosine-binding domain (PTB)"/>
    <property type="match status" value="1"/>
</dbReference>
<comment type="subcellular location">
    <subcellularLocation>
        <location evidence="3">Nucleus</location>
    </subcellularLocation>
    <subcellularLocation>
        <location evidence="3">Chromosome</location>
    </subcellularLocation>
</comment>
<dbReference type="Pfam" id="PF24824">
    <property type="entry name" value="PH_SPT16"/>
    <property type="match status" value="1"/>
</dbReference>
<dbReference type="InterPro" id="IPR036005">
    <property type="entry name" value="Creatinase/aminopeptidase-like"/>
</dbReference>
<keyword evidence="9" id="KW-1185">Reference proteome</keyword>
<evidence type="ECO:0000256" key="5">
    <source>
        <dbReference type="SAM" id="Phobius"/>
    </source>
</evidence>
<dbReference type="GO" id="GO:0006281">
    <property type="term" value="P:DNA repair"/>
    <property type="evidence" value="ECO:0007669"/>
    <property type="project" value="UniProtKB-UniRule"/>
</dbReference>
<keyword evidence="5" id="KW-0472">Membrane</keyword>
<comment type="caution">
    <text evidence="8">The sequence shown here is derived from an EMBL/GenBank/DDBJ whole genome shotgun (WGS) entry which is preliminary data.</text>
</comment>
<dbReference type="Pfam" id="PF08644">
    <property type="entry name" value="SPT16"/>
    <property type="match status" value="1"/>
</dbReference>
<feature type="compositionally biased region" description="Acidic residues" evidence="4">
    <location>
        <begin position="1005"/>
        <end position="1024"/>
    </location>
</feature>
<comment type="similarity">
    <text evidence="1 3">Belongs to the peptidase M24 family. SPT16 subfamily.</text>
</comment>
<proteinExistence type="inferred from homology"/>
<feature type="transmembrane region" description="Helical" evidence="5">
    <location>
        <begin position="27"/>
        <end position="52"/>
    </location>
</feature>
<evidence type="ECO:0000259" key="6">
    <source>
        <dbReference type="SMART" id="SM01286"/>
    </source>
</evidence>
<evidence type="ECO:0000259" key="7">
    <source>
        <dbReference type="SMART" id="SM01287"/>
    </source>
</evidence>
<dbReference type="InterPro" id="IPR013953">
    <property type="entry name" value="FACT_SPT16_M"/>
</dbReference>
<protein>
    <recommendedName>
        <fullName evidence="3">FACT complex subunit</fullName>
    </recommendedName>
</protein>
<dbReference type="InterPro" id="IPR013719">
    <property type="entry name" value="RTT106/SPT16-like_middle_dom"/>
</dbReference>
<feature type="region of interest" description="Disordered" evidence="4">
    <location>
        <begin position="960"/>
        <end position="1090"/>
    </location>
</feature>
<evidence type="ECO:0000256" key="3">
    <source>
        <dbReference type="RuleBase" id="RU367052"/>
    </source>
</evidence>
<dbReference type="InterPro" id="IPR040258">
    <property type="entry name" value="Spt16"/>
</dbReference>
<dbReference type="Gene3D" id="3.90.230.10">
    <property type="entry name" value="Creatinase/methionine aminopeptidase superfamily"/>
    <property type="match status" value="1"/>
</dbReference>
<feature type="compositionally biased region" description="Basic and acidic residues" evidence="4">
    <location>
        <begin position="1025"/>
        <end position="1040"/>
    </location>
</feature>
<dbReference type="SMART" id="SM01287">
    <property type="entry name" value="Rtt106"/>
    <property type="match status" value="1"/>
</dbReference>